<name>A0A3Q3ALQ5_KRYMA</name>
<evidence type="ECO:0000313" key="2">
    <source>
        <dbReference type="Proteomes" id="UP000264800"/>
    </source>
</evidence>
<proteinExistence type="predicted"/>
<dbReference type="Proteomes" id="UP000264800">
    <property type="component" value="Unplaced"/>
</dbReference>
<dbReference type="Ensembl" id="ENSKMAT00000017504.1">
    <property type="protein sequence ID" value="ENSKMAP00000017266.1"/>
    <property type="gene ID" value="ENSKMAG00000012873.1"/>
</dbReference>
<protein>
    <submittedName>
        <fullName evidence="1">Uncharacterized protein</fullName>
    </submittedName>
</protein>
<organism evidence="1 2">
    <name type="scientific">Kryptolebias marmoratus</name>
    <name type="common">Mangrove killifish</name>
    <name type="synonym">Rivulus marmoratus</name>
    <dbReference type="NCBI Taxonomy" id="37003"/>
    <lineage>
        <taxon>Eukaryota</taxon>
        <taxon>Metazoa</taxon>
        <taxon>Chordata</taxon>
        <taxon>Craniata</taxon>
        <taxon>Vertebrata</taxon>
        <taxon>Euteleostomi</taxon>
        <taxon>Actinopterygii</taxon>
        <taxon>Neopterygii</taxon>
        <taxon>Teleostei</taxon>
        <taxon>Neoteleostei</taxon>
        <taxon>Acanthomorphata</taxon>
        <taxon>Ovalentaria</taxon>
        <taxon>Atherinomorphae</taxon>
        <taxon>Cyprinodontiformes</taxon>
        <taxon>Rivulidae</taxon>
        <taxon>Kryptolebias</taxon>
    </lineage>
</organism>
<dbReference type="AlphaFoldDB" id="A0A3Q3ALQ5"/>
<keyword evidence="2" id="KW-1185">Reference proteome</keyword>
<reference evidence="1" key="2">
    <citation type="submission" date="2025-09" db="UniProtKB">
        <authorList>
            <consortium name="Ensembl"/>
        </authorList>
    </citation>
    <scope>IDENTIFICATION</scope>
</reference>
<evidence type="ECO:0000313" key="1">
    <source>
        <dbReference type="Ensembl" id="ENSKMAP00000017266.1"/>
    </source>
</evidence>
<sequence length="46" mass="5227">MSFSQDNACPHMTHALMGCQSHVEVLLLSVWFPDPSPVQHKVERHV</sequence>
<accession>A0A3Q3ALQ5</accession>
<reference evidence="1" key="1">
    <citation type="submission" date="2025-08" db="UniProtKB">
        <authorList>
            <consortium name="Ensembl"/>
        </authorList>
    </citation>
    <scope>IDENTIFICATION</scope>
</reference>